<accession>A0A9W9ZT37</accession>
<evidence type="ECO:0000256" key="1">
    <source>
        <dbReference type="SAM" id="MobiDB-lite"/>
    </source>
</evidence>
<dbReference type="EMBL" id="MU825874">
    <property type="protein sequence ID" value="KAJ7386990.1"/>
    <property type="molecule type" value="Genomic_DNA"/>
</dbReference>
<organism evidence="2 3">
    <name type="scientific">Desmophyllum pertusum</name>
    <dbReference type="NCBI Taxonomy" id="174260"/>
    <lineage>
        <taxon>Eukaryota</taxon>
        <taxon>Metazoa</taxon>
        <taxon>Cnidaria</taxon>
        <taxon>Anthozoa</taxon>
        <taxon>Hexacorallia</taxon>
        <taxon>Scleractinia</taxon>
        <taxon>Caryophylliina</taxon>
        <taxon>Caryophylliidae</taxon>
        <taxon>Desmophyllum</taxon>
    </lineage>
</organism>
<gene>
    <name evidence="2" type="ORF">OS493_003952</name>
</gene>
<proteinExistence type="predicted"/>
<keyword evidence="3" id="KW-1185">Reference proteome</keyword>
<feature type="region of interest" description="Disordered" evidence="1">
    <location>
        <begin position="117"/>
        <end position="139"/>
    </location>
</feature>
<evidence type="ECO:0000313" key="3">
    <source>
        <dbReference type="Proteomes" id="UP001163046"/>
    </source>
</evidence>
<name>A0A9W9ZT37_9CNID</name>
<dbReference type="AlphaFoldDB" id="A0A9W9ZT37"/>
<protein>
    <submittedName>
        <fullName evidence="2">Uncharacterized protein</fullName>
    </submittedName>
</protein>
<comment type="caution">
    <text evidence="2">The sequence shown here is derived from an EMBL/GenBank/DDBJ whole genome shotgun (WGS) entry which is preliminary data.</text>
</comment>
<sequence length="255" mass="28740">MEKNQSSSRGDVFNSLSEVIADEQVTQTVEQKKTVAKRDEVFYNNVGSVKNSYSIEEEKRRSAENQENEDNQAESTGSESLYYGSFYPRDFDGREYELYYPDNPTYGEWYGPFEPPEEYYENEGDEDYKRSLGPRGGRSAYYGPRGGRSVYYGPRGGRSVESEAGPRGGDLCRTTMDLVGGDLCRTTMDHVEGGLWRTTMDLVEGDLCRTTMDHVEGGLWRTTMDLVGGDLCRTTMDHVVGGLWRTTMDLVEGGL</sequence>
<dbReference type="Proteomes" id="UP001163046">
    <property type="component" value="Unassembled WGS sequence"/>
</dbReference>
<dbReference type="OrthoDB" id="6093641at2759"/>
<feature type="compositionally biased region" description="Acidic residues" evidence="1">
    <location>
        <begin position="117"/>
        <end position="126"/>
    </location>
</feature>
<evidence type="ECO:0000313" key="2">
    <source>
        <dbReference type="EMBL" id="KAJ7386990.1"/>
    </source>
</evidence>
<feature type="region of interest" description="Disordered" evidence="1">
    <location>
        <begin position="53"/>
        <end position="84"/>
    </location>
</feature>
<reference evidence="2" key="1">
    <citation type="submission" date="2023-01" db="EMBL/GenBank/DDBJ databases">
        <title>Genome assembly of the deep-sea coral Lophelia pertusa.</title>
        <authorList>
            <person name="Herrera S."/>
            <person name="Cordes E."/>
        </authorList>
    </citation>
    <scope>NUCLEOTIDE SEQUENCE</scope>
    <source>
        <strain evidence="2">USNM1676648</strain>
        <tissue evidence="2">Polyp</tissue>
    </source>
</reference>